<dbReference type="Proteomes" id="UP000494265">
    <property type="component" value="Unassembled WGS sequence"/>
</dbReference>
<evidence type="ECO:0000259" key="1">
    <source>
        <dbReference type="Pfam" id="PF06114"/>
    </source>
</evidence>
<gene>
    <name evidence="2" type="ORF">SY212_18110</name>
</gene>
<protein>
    <recommendedName>
        <fullName evidence="1">IrrE N-terminal-like domain-containing protein</fullName>
    </recommendedName>
</protein>
<dbReference type="AlphaFoldDB" id="A0A6F9XNC9"/>
<dbReference type="RefSeq" id="WP_172585050.1">
    <property type="nucleotide sequence ID" value="NZ_BLAM01000179.1"/>
</dbReference>
<comment type="caution">
    <text evidence="2">The sequence shown here is derived from an EMBL/GenBank/DDBJ whole genome shotgun (WGS) entry which is preliminary data.</text>
</comment>
<accession>A0A6F9XNC9</accession>
<reference evidence="2" key="1">
    <citation type="submission" date="2019-10" db="EMBL/GenBank/DDBJ databases">
        <title>Lactobacillus agilis SY212 Whole Genome Sequencing Project.</title>
        <authorList>
            <person name="Suzuki S."/>
            <person name="Endo A."/>
            <person name="Maeno S."/>
            <person name="Shiwa Y."/>
            <person name="Matsutani M."/>
            <person name="Kajikawa A."/>
        </authorList>
    </citation>
    <scope>NUCLEOTIDE SEQUENCE</scope>
    <source>
        <strain evidence="2">SY212</strain>
    </source>
</reference>
<dbReference type="InterPro" id="IPR010359">
    <property type="entry name" value="IrrE_HExxH"/>
</dbReference>
<dbReference type="EMBL" id="BLAM01000179">
    <property type="protein sequence ID" value="GET06781.1"/>
    <property type="molecule type" value="Genomic_DNA"/>
</dbReference>
<name>A0A6F9XNC9_9LACO</name>
<organism evidence="2">
    <name type="scientific">Ligilactobacillus agilis</name>
    <dbReference type="NCBI Taxonomy" id="1601"/>
    <lineage>
        <taxon>Bacteria</taxon>
        <taxon>Bacillati</taxon>
        <taxon>Bacillota</taxon>
        <taxon>Bacilli</taxon>
        <taxon>Lactobacillales</taxon>
        <taxon>Lactobacillaceae</taxon>
        <taxon>Ligilactobacillus</taxon>
    </lineage>
</organism>
<dbReference type="Pfam" id="PF06114">
    <property type="entry name" value="Peptidase_M78"/>
    <property type="match status" value="1"/>
</dbReference>
<sequence>MNTLEELTASYPQLTYLHIEMPQKLAGFIHNNTIFINKDNSYRKQLETVAEEIGHYETSAGDIVATENKLEQAKQERKARDWGYQKLVSLSGLIVCYRQGFETLHEVADFFDISEQYLLESLDMYRRKLGLHFKFIGYEFDLTNGLIIKELE</sequence>
<feature type="domain" description="IrrE N-terminal-like" evidence="1">
    <location>
        <begin position="28"/>
        <end position="120"/>
    </location>
</feature>
<proteinExistence type="predicted"/>
<evidence type="ECO:0000313" key="2">
    <source>
        <dbReference type="EMBL" id="GET06781.1"/>
    </source>
</evidence>